<dbReference type="OrthoDB" id="4158609at2759"/>
<evidence type="ECO:0000313" key="3">
    <source>
        <dbReference type="Proteomes" id="UP000234474"/>
    </source>
</evidence>
<protein>
    <submittedName>
        <fullName evidence="2">Uncharacterized protein</fullName>
    </submittedName>
</protein>
<dbReference type="OMA" id="RASWNEQ"/>
<feature type="compositionally biased region" description="Low complexity" evidence="1">
    <location>
        <begin position="52"/>
        <end position="64"/>
    </location>
</feature>
<sequence>MSNGSEPPKRHWHGTVGDRYEQLNVWVRGGAIQTLPGRRPSTDVNDRHDSTSSESSTASAHGASPPRNGSGERRRSSTGLFEGLTSTKRNATDPSVAARRQSWLEQSEQGGYLSKLWNTYTRGGR</sequence>
<dbReference type="Proteomes" id="UP000234474">
    <property type="component" value="Unassembled WGS sequence"/>
</dbReference>
<dbReference type="EMBL" id="MSZS01000005">
    <property type="protein sequence ID" value="PKX93029.1"/>
    <property type="molecule type" value="Genomic_DNA"/>
</dbReference>
<proteinExistence type="predicted"/>
<keyword evidence="3" id="KW-1185">Reference proteome</keyword>
<name>A0A2I1C5U9_ASPN1</name>
<gene>
    <name evidence="2" type="ORF">P174DRAFT_432369</name>
</gene>
<dbReference type="VEuPathDB" id="FungiDB:P174DRAFT_432369"/>
<evidence type="ECO:0000256" key="1">
    <source>
        <dbReference type="SAM" id="MobiDB-lite"/>
    </source>
</evidence>
<organism evidence="2 3">
    <name type="scientific">Aspergillus novofumigatus (strain IBT 16806)</name>
    <dbReference type="NCBI Taxonomy" id="1392255"/>
    <lineage>
        <taxon>Eukaryota</taxon>
        <taxon>Fungi</taxon>
        <taxon>Dikarya</taxon>
        <taxon>Ascomycota</taxon>
        <taxon>Pezizomycotina</taxon>
        <taxon>Eurotiomycetes</taxon>
        <taxon>Eurotiomycetidae</taxon>
        <taxon>Eurotiales</taxon>
        <taxon>Aspergillaceae</taxon>
        <taxon>Aspergillus</taxon>
        <taxon>Aspergillus subgen. Fumigati</taxon>
    </lineage>
</organism>
<feature type="compositionally biased region" description="Basic and acidic residues" evidence="1">
    <location>
        <begin position="40"/>
        <end position="51"/>
    </location>
</feature>
<reference evidence="3" key="1">
    <citation type="journal article" date="2018" name="Proc. Natl. Acad. Sci. U.S.A.">
        <title>Linking secondary metabolites to gene clusters through genome sequencing of six diverse Aspergillus species.</title>
        <authorList>
            <person name="Kaerboelling I."/>
            <person name="Vesth T.C."/>
            <person name="Frisvad J.C."/>
            <person name="Nybo J.L."/>
            <person name="Theobald S."/>
            <person name="Kuo A."/>
            <person name="Bowyer P."/>
            <person name="Matsuda Y."/>
            <person name="Mondo S."/>
            <person name="Lyhne E.K."/>
            <person name="Kogle M.E."/>
            <person name="Clum A."/>
            <person name="Lipzen A."/>
            <person name="Salamov A."/>
            <person name="Ngan C.Y."/>
            <person name="Daum C."/>
            <person name="Chiniquy J."/>
            <person name="Barry K."/>
            <person name="LaButti K."/>
            <person name="Haridas S."/>
            <person name="Simmons B.A."/>
            <person name="Magnuson J.K."/>
            <person name="Mortensen U.H."/>
            <person name="Larsen T.O."/>
            <person name="Grigoriev I.V."/>
            <person name="Baker S.E."/>
            <person name="Andersen M.R."/>
        </authorList>
    </citation>
    <scope>NUCLEOTIDE SEQUENCE [LARGE SCALE GENOMIC DNA]</scope>
    <source>
        <strain evidence="3">IBT 16806</strain>
    </source>
</reference>
<comment type="caution">
    <text evidence="2">The sequence shown here is derived from an EMBL/GenBank/DDBJ whole genome shotgun (WGS) entry which is preliminary data.</text>
</comment>
<dbReference type="GeneID" id="36533073"/>
<feature type="region of interest" description="Disordered" evidence="1">
    <location>
        <begin position="31"/>
        <end position="105"/>
    </location>
</feature>
<dbReference type="AlphaFoldDB" id="A0A2I1C5U9"/>
<evidence type="ECO:0000313" key="2">
    <source>
        <dbReference type="EMBL" id="PKX93029.1"/>
    </source>
</evidence>
<dbReference type="RefSeq" id="XP_024681624.1">
    <property type="nucleotide sequence ID" value="XM_024825748.1"/>
</dbReference>
<feature type="compositionally biased region" description="Polar residues" evidence="1">
    <location>
        <begin position="84"/>
        <end position="93"/>
    </location>
</feature>
<accession>A0A2I1C5U9</accession>